<comment type="caution">
    <text evidence="1">The sequence shown here is derived from an EMBL/GenBank/DDBJ whole genome shotgun (WGS) entry which is preliminary data.</text>
</comment>
<proteinExistence type="predicted"/>
<protein>
    <submittedName>
        <fullName evidence="1">Uncharacterized protein</fullName>
    </submittedName>
</protein>
<keyword evidence="2" id="KW-1185">Reference proteome</keyword>
<evidence type="ECO:0000313" key="2">
    <source>
        <dbReference type="Proteomes" id="UP001060085"/>
    </source>
</evidence>
<dbReference type="EMBL" id="CM044706">
    <property type="protein sequence ID" value="KAI5656889.1"/>
    <property type="molecule type" value="Genomic_DNA"/>
</dbReference>
<name>A0ACC0A7V2_CATRO</name>
<dbReference type="Proteomes" id="UP001060085">
    <property type="component" value="Linkage Group LG06"/>
</dbReference>
<organism evidence="1 2">
    <name type="scientific">Catharanthus roseus</name>
    <name type="common">Madagascar periwinkle</name>
    <name type="synonym">Vinca rosea</name>
    <dbReference type="NCBI Taxonomy" id="4058"/>
    <lineage>
        <taxon>Eukaryota</taxon>
        <taxon>Viridiplantae</taxon>
        <taxon>Streptophyta</taxon>
        <taxon>Embryophyta</taxon>
        <taxon>Tracheophyta</taxon>
        <taxon>Spermatophyta</taxon>
        <taxon>Magnoliopsida</taxon>
        <taxon>eudicotyledons</taxon>
        <taxon>Gunneridae</taxon>
        <taxon>Pentapetalae</taxon>
        <taxon>asterids</taxon>
        <taxon>lamiids</taxon>
        <taxon>Gentianales</taxon>
        <taxon>Apocynaceae</taxon>
        <taxon>Rauvolfioideae</taxon>
        <taxon>Vinceae</taxon>
        <taxon>Catharanthinae</taxon>
        <taxon>Catharanthus</taxon>
    </lineage>
</organism>
<sequence length="378" mass="43845">MSSISRLFYRTYCTATATPTASIRSLSNELFKERNLKRVVEKFKQFSNSDRFRDKTGIYDSTVRRLASAKRFKSIEEILEYQKQFKHDFSKEGFPVRLITLYGKSRMFDHAQKVFDEMTENNCGRTVNSMNALLAAAVKSRKFDQMEELFNELPVKYNIRPDVVSYNTVIKGLCEMGSLDQSISMICEMEKSGLKPDLITFNTILYSLYSNNRFDDGEKIWSQMLERKLVPNIRTYNARLVGLVNEKRVQEATELVGVLENKNLKADVFSYGTLIKAYGMEGNLEEVKRWYEKMIENKCDPDKLVFWSVISSASEKGDFDWAYEVCKDIFKWNCNVDVQILQKVVDGLVKESKIEEAKQVVHLGQSRRYTKLKLPTDA</sequence>
<gene>
    <name evidence="1" type="ORF">M9H77_25682</name>
</gene>
<evidence type="ECO:0000313" key="1">
    <source>
        <dbReference type="EMBL" id="KAI5656889.1"/>
    </source>
</evidence>
<reference evidence="2" key="1">
    <citation type="journal article" date="2023" name="Nat. Plants">
        <title>Single-cell RNA sequencing provides a high-resolution roadmap for understanding the multicellular compartmentation of specialized metabolism.</title>
        <authorList>
            <person name="Sun S."/>
            <person name="Shen X."/>
            <person name="Li Y."/>
            <person name="Li Y."/>
            <person name="Wang S."/>
            <person name="Li R."/>
            <person name="Zhang H."/>
            <person name="Shen G."/>
            <person name="Guo B."/>
            <person name="Wei J."/>
            <person name="Xu J."/>
            <person name="St-Pierre B."/>
            <person name="Chen S."/>
            <person name="Sun C."/>
        </authorList>
    </citation>
    <scope>NUCLEOTIDE SEQUENCE [LARGE SCALE GENOMIC DNA]</scope>
</reference>
<accession>A0ACC0A7V2</accession>